<name>A0A444VQ99_9FLAO</name>
<dbReference type="EMBL" id="JJMP01000001">
    <property type="protein sequence ID" value="RYC52988.1"/>
    <property type="molecule type" value="Genomic_DNA"/>
</dbReference>
<dbReference type="Proteomes" id="UP000290261">
    <property type="component" value="Unassembled WGS sequence"/>
</dbReference>
<evidence type="ECO:0000313" key="2">
    <source>
        <dbReference type="Proteomes" id="UP000290261"/>
    </source>
</evidence>
<accession>A0A444VQ99</accession>
<reference evidence="1 2" key="1">
    <citation type="submission" date="2014-04" db="EMBL/GenBank/DDBJ databases">
        <title>Whole genome of Muricauda olearia.</title>
        <authorList>
            <person name="Zhang X.-H."/>
            <person name="Tang K."/>
        </authorList>
    </citation>
    <scope>NUCLEOTIDE SEQUENCE [LARGE SCALE GENOMIC DNA]</scope>
    <source>
        <strain evidence="1 2">Th120</strain>
    </source>
</reference>
<comment type="caution">
    <text evidence="1">The sequence shown here is derived from an EMBL/GenBank/DDBJ whole genome shotgun (WGS) entry which is preliminary data.</text>
</comment>
<dbReference type="AlphaFoldDB" id="A0A444VQ99"/>
<keyword evidence="2" id="KW-1185">Reference proteome</keyword>
<gene>
    <name evidence="1" type="ORF">DN53_01830</name>
</gene>
<organism evidence="1 2">
    <name type="scientific">Flagellimonas olearia</name>
    <dbReference type="NCBI Taxonomy" id="552546"/>
    <lineage>
        <taxon>Bacteria</taxon>
        <taxon>Pseudomonadati</taxon>
        <taxon>Bacteroidota</taxon>
        <taxon>Flavobacteriia</taxon>
        <taxon>Flavobacteriales</taxon>
        <taxon>Flavobacteriaceae</taxon>
        <taxon>Flagellimonas</taxon>
    </lineage>
</organism>
<evidence type="ECO:0000313" key="1">
    <source>
        <dbReference type="EMBL" id="RYC52988.1"/>
    </source>
</evidence>
<protein>
    <submittedName>
        <fullName evidence="1">Uncharacterized protein</fullName>
    </submittedName>
</protein>
<sequence>MLIPSYKYHFEFSFRGFKVFVLKYWETIPWFSAVLENISETVLWRIDFSGPFTKFLTKKVDALSILTNINKDYLCVLFA</sequence>
<proteinExistence type="predicted"/>